<sequence length="88" mass="10084">MFLNKEKVKKLMSIHAEGNYHEFARQLEVDVAQLHRVLNTKSVAGPKFLGRFMKFCKKNGLDYNEYIFLDKPLHVCSGGKRHTGTEGS</sequence>
<proteinExistence type="predicted"/>
<evidence type="ECO:0000313" key="1">
    <source>
        <dbReference type="EMBL" id="SFH22183.1"/>
    </source>
</evidence>
<dbReference type="AlphaFoldDB" id="A0A1I2Y939"/>
<protein>
    <recommendedName>
        <fullName evidence="3">Transcriptional regulator</fullName>
    </recommendedName>
</protein>
<accession>A0A1I2Y939</accession>
<evidence type="ECO:0000313" key="2">
    <source>
        <dbReference type="Proteomes" id="UP000199337"/>
    </source>
</evidence>
<dbReference type="Proteomes" id="UP000199337">
    <property type="component" value="Unassembled WGS sequence"/>
</dbReference>
<gene>
    <name evidence="1" type="ORF">SAMN05660649_04318</name>
</gene>
<dbReference type="EMBL" id="FOOX01000020">
    <property type="protein sequence ID" value="SFH22183.1"/>
    <property type="molecule type" value="Genomic_DNA"/>
</dbReference>
<dbReference type="RefSeq" id="WP_092474254.1">
    <property type="nucleotide sequence ID" value="NZ_FOOX01000020.1"/>
</dbReference>
<reference evidence="2" key="1">
    <citation type="submission" date="2016-10" db="EMBL/GenBank/DDBJ databases">
        <authorList>
            <person name="Varghese N."/>
            <person name="Submissions S."/>
        </authorList>
    </citation>
    <scope>NUCLEOTIDE SEQUENCE [LARGE SCALE GENOMIC DNA]</scope>
    <source>
        <strain evidence="2">DSM 17038</strain>
    </source>
</reference>
<organism evidence="1 2">
    <name type="scientific">Desulfotruncus arcticus DSM 17038</name>
    <dbReference type="NCBI Taxonomy" id="1121424"/>
    <lineage>
        <taxon>Bacteria</taxon>
        <taxon>Bacillati</taxon>
        <taxon>Bacillota</taxon>
        <taxon>Clostridia</taxon>
        <taxon>Eubacteriales</taxon>
        <taxon>Desulfallaceae</taxon>
        <taxon>Desulfotruncus</taxon>
    </lineage>
</organism>
<name>A0A1I2Y939_9FIRM</name>
<dbReference type="OrthoDB" id="2661663at2"/>
<evidence type="ECO:0008006" key="3">
    <source>
        <dbReference type="Google" id="ProtNLM"/>
    </source>
</evidence>
<keyword evidence="2" id="KW-1185">Reference proteome</keyword>